<reference evidence="2 3" key="1">
    <citation type="journal article" date="2023" name="Microb. Genom.">
        <title>Mesoterricola silvestris gen. nov., sp. nov., Mesoterricola sediminis sp. nov., Geothrix oryzae sp. nov., Geothrix edaphica sp. nov., Geothrix rubra sp. nov., and Geothrix limicola sp. nov., six novel members of Acidobacteriota isolated from soils.</title>
        <authorList>
            <person name="Weisberg A.J."/>
            <person name="Pearce E."/>
            <person name="Kramer C.G."/>
            <person name="Chang J.H."/>
            <person name="Clarke C.R."/>
        </authorList>
    </citation>
    <scope>NUCLEOTIDE SEQUENCE [LARGE SCALE GENOMIC DNA]</scope>
    <source>
        <strain evidence="2 3">ID09-01A</strain>
    </source>
</reference>
<dbReference type="Proteomes" id="UP001271274">
    <property type="component" value="Unassembled WGS sequence"/>
</dbReference>
<organism evidence="2 3">
    <name type="scientific">Streptomyces europaeiscabiei</name>
    <dbReference type="NCBI Taxonomy" id="146819"/>
    <lineage>
        <taxon>Bacteria</taxon>
        <taxon>Bacillati</taxon>
        <taxon>Actinomycetota</taxon>
        <taxon>Actinomycetes</taxon>
        <taxon>Kitasatosporales</taxon>
        <taxon>Streptomycetaceae</taxon>
        <taxon>Streptomyces</taxon>
    </lineage>
</organism>
<dbReference type="EMBL" id="JARAYU010000004">
    <property type="protein sequence ID" value="MDX3701106.1"/>
    <property type="molecule type" value="Genomic_DNA"/>
</dbReference>
<comment type="caution">
    <text evidence="2">The sequence shown here is derived from an EMBL/GenBank/DDBJ whole genome shotgun (WGS) entry which is preliminary data.</text>
</comment>
<evidence type="ECO:0000256" key="1">
    <source>
        <dbReference type="SAM" id="MobiDB-lite"/>
    </source>
</evidence>
<keyword evidence="3" id="KW-1185">Reference proteome</keyword>
<gene>
    <name evidence="2" type="ORF">PV662_15295</name>
</gene>
<feature type="compositionally biased region" description="Polar residues" evidence="1">
    <location>
        <begin position="127"/>
        <end position="138"/>
    </location>
</feature>
<feature type="region of interest" description="Disordered" evidence="1">
    <location>
        <begin position="1"/>
        <end position="21"/>
    </location>
</feature>
<feature type="region of interest" description="Disordered" evidence="1">
    <location>
        <begin position="79"/>
        <end position="152"/>
    </location>
</feature>
<feature type="compositionally biased region" description="Low complexity" evidence="1">
    <location>
        <begin position="79"/>
        <end position="89"/>
    </location>
</feature>
<evidence type="ECO:0000313" key="3">
    <source>
        <dbReference type="Proteomes" id="UP001271274"/>
    </source>
</evidence>
<accession>A0ABU4NER8</accession>
<dbReference type="RefSeq" id="WP_244172659.1">
    <property type="nucleotide sequence ID" value="NZ_JARAUR010000234.1"/>
</dbReference>
<sequence length="152" mass="15287">MTDALTEAPAASPSGPPPAKVVADDALTVAAAPAAEFRAGAPERDADRRLPRAELDRLSASGLSASADVEIAGALFEAPAPARRSTPATCTGIGATPAPAHPPHDHRPSTRRCAPPLLDCTTRPAGRTSTSGAMSSTAPDPHAAACSEGRPR</sequence>
<name>A0ABU4NER8_9ACTN</name>
<proteinExistence type="predicted"/>
<protein>
    <submittedName>
        <fullName evidence="2">Uncharacterized protein</fullName>
    </submittedName>
</protein>
<evidence type="ECO:0000313" key="2">
    <source>
        <dbReference type="EMBL" id="MDX3701106.1"/>
    </source>
</evidence>